<dbReference type="InterPro" id="IPR020843">
    <property type="entry name" value="ER"/>
</dbReference>
<keyword evidence="2" id="KW-0560">Oxidoreductase</keyword>
<dbReference type="SUPFAM" id="SSF51735">
    <property type="entry name" value="NAD(P)-binding Rossmann-fold domains"/>
    <property type="match status" value="1"/>
</dbReference>
<dbReference type="PANTHER" id="PTHR44013:SF1">
    <property type="entry name" value="ZINC-TYPE ALCOHOL DEHYDROGENASE-LIKE PROTEIN C16A3.02C"/>
    <property type="match status" value="1"/>
</dbReference>
<dbReference type="Gene3D" id="3.40.50.720">
    <property type="entry name" value="NAD(P)-binding Rossmann-like Domain"/>
    <property type="match status" value="1"/>
</dbReference>
<dbReference type="InterPro" id="IPR011032">
    <property type="entry name" value="GroES-like_sf"/>
</dbReference>
<comment type="caution">
    <text evidence="2">The sequence shown here is derived from an EMBL/GenBank/DDBJ whole genome shotgun (WGS) entry which is preliminary data.</text>
</comment>
<dbReference type="CDD" id="cd05289">
    <property type="entry name" value="MDR_like_2"/>
    <property type="match status" value="1"/>
</dbReference>
<accession>A0ABV3E7F2</accession>
<gene>
    <name evidence="2" type="ORF">AB0D65_16085</name>
</gene>
<dbReference type="InterPro" id="IPR052733">
    <property type="entry name" value="Chloroplast_QOR"/>
</dbReference>
<evidence type="ECO:0000259" key="1">
    <source>
        <dbReference type="SMART" id="SM00829"/>
    </source>
</evidence>
<evidence type="ECO:0000313" key="3">
    <source>
        <dbReference type="Proteomes" id="UP001551582"/>
    </source>
</evidence>
<evidence type="ECO:0000313" key="2">
    <source>
        <dbReference type="EMBL" id="MEU9352469.1"/>
    </source>
</evidence>
<proteinExistence type="predicted"/>
<organism evidence="2 3">
    <name type="scientific">Streptomyces griseoloalbus</name>
    <dbReference type="NCBI Taxonomy" id="67303"/>
    <lineage>
        <taxon>Bacteria</taxon>
        <taxon>Bacillati</taxon>
        <taxon>Actinomycetota</taxon>
        <taxon>Actinomycetes</taxon>
        <taxon>Kitasatosporales</taxon>
        <taxon>Streptomycetaceae</taxon>
        <taxon>Streptomyces</taxon>
    </lineage>
</organism>
<dbReference type="InterPro" id="IPR036291">
    <property type="entry name" value="NAD(P)-bd_dom_sf"/>
</dbReference>
<dbReference type="EMBL" id="JBEZLS010000010">
    <property type="protein sequence ID" value="MEU9352469.1"/>
    <property type="molecule type" value="Genomic_DNA"/>
</dbReference>
<dbReference type="GO" id="GO:0016491">
    <property type="term" value="F:oxidoreductase activity"/>
    <property type="evidence" value="ECO:0007669"/>
    <property type="project" value="UniProtKB-KW"/>
</dbReference>
<reference evidence="2 3" key="1">
    <citation type="submission" date="2024-06" db="EMBL/GenBank/DDBJ databases">
        <title>The Natural Products Discovery Center: Release of the First 8490 Sequenced Strains for Exploring Actinobacteria Biosynthetic Diversity.</title>
        <authorList>
            <person name="Kalkreuter E."/>
            <person name="Kautsar S.A."/>
            <person name="Yang D."/>
            <person name="Bader C.D."/>
            <person name="Teijaro C.N."/>
            <person name="Fluegel L."/>
            <person name="Davis C.M."/>
            <person name="Simpson J.R."/>
            <person name="Lauterbach L."/>
            <person name="Steele A.D."/>
            <person name="Gui C."/>
            <person name="Meng S."/>
            <person name="Li G."/>
            <person name="Viehrig K."/>
            <person name="Ye F."/>
            <person name="Su P."/>
            <person name="Kiefer A.F."/>
            <person name="Nichols A."/>
            <person name="Cepeda A.J."/>
            <person name="Yan W."/>
            <person name="Fan B."/>
            <person name="Jiang Y."/>
            <person name="Adhikari A."/>
            <person name="Zheng C.-J."/>
            <person name="Schuster L."/>
            <person name="Cowan T.M."/>
            <person name="Smanski M.J."/>
            <person name="Chevrette M.G."/>
            <person name="De Carvalho L.P.S."/>
            <person name="Shen B."/>
        </authorList>
    </citation>
    <scope>NUCLEOTIDE SEQUENCE [LARGE SCALE GENOMIC DNA]</scope>
    <source>
        <strain evidence="2 3">NPDC048274</strain>
    </source>
</reference>
<dbReference type="Pfam" id="PF13602">
    <property type="entry name" value="ADH_zinc_N_2"/>
    <property type="match status" value="1"/>
</dbReference>
<dbReference type="Pfam" id="PF08240">
    <property type="entry name" value="ADH_N"/>
    <property type="match status" value="1"/>
</dbReference>
<feature type="domain" description="Enoyl reductase (ER)" evidence="1">
    <location>
        <begin position="10"/>
        <end position="308"/>
    </location>
</feature>
<dbReference type="SMART" id="SM00829">
    <property type="entry name" value="PKS_ER"/>
    <property type="match status" value="1"/>
</dbReference>
<protein>
    <submittedName>
        <fullName evidence="2">NADP-dependent oxidoreductase</fullName>
        <ecNumber evidence="2">1.-.-.-</ecNumber>
    </submittedName>
</protein>
<dbReference type="SUPFAM" id="SSF50129">
    <property type="entry name" value="GroES-like"/>
    <property type="match status" value="1"/>
</dbReference>
<dbReference type="RefSeq" id="WP_359980717.1">
    <property type="nucleotide sequence ID" value="NZ_JBEZLS010000010.1"/>
</dbReference>
<name>A0ABV3E7F2_9ACTN</name>
<dbReference type="InterPro" id="IPR013154">
    <property type="entry name" value="ADH-like_N"/>
</dbReference>
<dbReference type="Proteomes" id="UP001551582">
    <property type="component" value="Unassembled WGS sequence"/>
</dbReference>
<keyword evidence="3" id="KW-1185">Reference proteome</keyword>
<dbReference type="Gene3D" id="3.90.180.10">
    <property type="entry name" value="Medium-chain alcohol dehydrogenases, catalytic domain"/>
    <property type="match status" value="1"/>
</dbReference>
<dbReference type="EC" id="1.-.-.-" evidence="2"/>
<sequence>MKALIARSYGPLEDVEFAELPTPVAGPGQLLVRLEATSLNAVDKVLVTGAMRDAMPVRHPFVPGVDVSGVVEAVGEGVTRFSAGDAVIAWNSVTAGALAEYIVIDDAPSVALRPPALTPAQGAALSTGALTAAALLDEVRAPRGGSVVIVGAAGGVGSFTVQLARQAGLTVLATGRADDEDFLRGLGAHHVLDYRTADIAEEAHRLVAGGVDTVMDLANAGSALAATAAAAKAGGHLVSPLGGPPAFERGVTASYTGTRTPRGRLEALAGQAAEGRLRVEIDSDYPFGQADRALIAFASQHIRGKVTVTF</sequence>
<dbReference type="PANTHER" id="PTHR44013">
    <property type="entry name" value="ZINC-TYPE ALCOHOL DEHYDROGENASE-LIKE PROTEIN C16A3.02C"/>
    <property type="match status" value="1"/>
</dbReference>